<evidence type="ECO:0000313" key="2">
    <source>
        <dbReference type="Proteomes" id="UP000191285"/>
    </source>
</evidence>
<keyword evidence="2" id="KW-1185">Reference proteome</keyword>
<organism evidence="1 2">
    <name type="scientific">Penicillium steckii</name>
    <dbReference type="NCBI Taxonomy" id="303698"/>
    <lineage>
        <taxon>Eukaryota</taxon>
        <taxon>Fungi</taxon>
        <taxon>Dikarya</taxon>
        <taxon>Ascomycota</taxon>
        <taxon>Pezizomycotina</taxon>
        <taxon>Eurotiomycetes</taxon>
        <taxon>Eurotiomycetidae</taxon>
        <taxon>Eurotiales</taxon>
        <taxon>Aspergillaceae</taxon>
        <taxon>Penicillium</taxon>
    </lineage>
</organism>
<dbReference type="STRING" id="303698.A0A1V6SIW1"/>
<dbReference type="EMBL" id="MLKD01000041">
    <property type="protein sequence ID" value="OQE13947.1"/>
    <property type="molecule type" value="Genomic_DNA"/>
</dbReference>
<feature type="non-terminal residue" evidence="1">
    <location>
        <position position="133"/>
    </location>
</feature>
<dbReference type="SUPFAM" id="SSF53756">
    <property type="entry name" value="UDP-Glycosyltransferase/glycogen phosphorylase"/>
    <property type="match status" value="1"/>
</dbReference>
<proteinExistence type="predicted"/>
<reference evidence="2" key="1">
    <citation type="journal article" date="2017" name="Nat. Microbiol.">
        <title>Global analysis of biosynthetic gene clusters reveals vast potential of secondary metabolite production in Penicillium species.</title>
        <authorList>
            <person name="Nielsen J.C."/>
            <person name="Grijseels S."/>
            <person name="Prigent S."/>
            <person name="Ji B."/>
            <person name="Dainat J."/>
            <person name="Nielsen K.F."/>
            <person name="Frisvad J.C."/>
            <person name="Workman M."/>
            <person name="Nielsen J."/>
        </authorList>
    </citation>
    <scope>NUCLEOTIDE SEQUENCE [LARGE SCALE GENOMIC DNA]</scope>
    <source>
        <strain evidence="2">IBT 24891</strain>
    </source>
</reference>
<protein>
    <submittedName>
        <fullName evidence="1">Uncharacterized protein</fullName>
    </submittedName>
</protein>
<evidence type="ECO:0000313" key="1">
    <source>
        <dbReference type="EMBL" id="OQE13947.1"/>
    </source>
</evidence>
<gene>
    <name evidence="1" type="ORF">PENSTE_c041G00801</name>
</gene>
<dbReference type="Proteomes" id="UP000191285">
    <property type="component" value="Unassembled WGS sequence"/>
</dbReference>
<dbReference type="Gene3D" id="3.40.50.2000">
    <property type="entry name" value="Glycogen Phosphorylase B"/>
    <property type="match status" value="1"/>
</dbReference>
<accession>A0A1V6SIW1</accession>
<dbReference type="OrthoDB" id="4339795at2759"/>
<feature type="non-terminal residue" evidence="1">
    <location>
        <position position="1"/>
    </location>
</feature>
<dbReference type="AlphaFoldDB" id="A0A1V6SIW1"/>
<sequence length="133" mass="14451">IASLLASATISFIVHRGETGLFHDALTSGVSQLLLPKWQTNYDYAIQAEWLGVGTWANKAHAPSIQNGEVTAVLRNLVNQQGEGFRITQQAARISSAVQAHPGQLTAAKEILKALSLSMNETNRQWKAISDEL</sequence>
<name>A0A1V6SIW1_9EURO</name>
<comment type="caution">
    <text evidence="1">The sequence shown here is derived from an EMBL/GenBank/DDBJ whole genome shotgun (WGS) entry which is preliminary data.</text>
</comment>